<dbReference type="PANTHER" id="PTHR43206">
    <property type="entry name" value="AMINOTRANSFERASE"/>
    <property type="match status" value="1"/>
</dbReference>
<dbReference type="EMBL" id="FUXP01000001">
    <property type="protein sequence ID" value="SJZ74874.1"/>
    <property type="molecule type" value="Genomic_DNA"/>
</dbReference>
<evidence type="ECO:0000256" key="6">
    <source>
        <dbReference type="RuleBase" id="RU003560"/>
    </source>
</evidence>
<dbReference type="InterPro" id="IPR015422">
    <property type="entry name" value="PyrdxlP-dep_Trfase_small"/>
</dbReference>
<organism evidence="7 8">
    <name type="scientific">Lysobacter spongiicola DSM 21749</name>
    <dbReference type="NCBI Taxonomy" id="1122188"/>
    <lineage>
        <taxon>Bacteria</taxon>
        <taxon>Pseudomonadati</taxon>
        <taxon>Pseudomonadota</taxon>
        <taxon>Gammaproteobacteria</taxon>
        <taxon>Lysobacterales</taxon>
        <taxon>Lysobacteraceae</taxon>
        <taxon>Novilysobacter</taxon>
    </lineage>
</organism>
<sequence length="503" mass="54192">MSSTAHDNAVVAKLAPLRAHSGTRRTTGLDDATLARFAGNAELQEAVEAAVAAYQQAKDEFGDLLDLDEDAQAARVQEAYVNFYQDDAVNPYVALAARGPWIVTLKGAVLHDSGGYGMLGFGHAPAKVIEAMAKPQAMANIMTPSLSQLRFAQLLREAIGIGRECPYSNFLCLNSGSESVTLAARIADANAKAMTDKDGRHAGRSIKRVVVKGGFHGRTDRPALYSDSTRKTYMQFLASYRGEDSVIAVAPYDIDALKKVFADADANGWFIEAMFLEPVMGEGDPGRSVPVDFYNAARELTREHGSLLLVDSIQAGLRANGVLSIVDYPGFEGVEAPDMETYSKALNAGQYPLSVLAVGERAAKCYRKGLYGNTMTSNPRALDTACAVLELVTPELRENIRARGAEALEKLGKLKDELGGLITKVQGTGLLFSCELAPEFKCYGADSTEEWLRRHGIGVIHGGTNSLRFTPTFTMTSEEVDLLVGMVARALREGPRKQQEAAA</sequence>
<evidence type="ECO:0000256" key="4">
    <source>
        <dbReference type="ARBA" id="ARBA00022679"/>
    </source>
</evidence>
<keyword evidence="3 7" id="KW-0032">Aminotransferase</keyword>
<evidence type="ECO:0000256" key="3">
    <source>
        <dbReference type="ARBA" id="ARBA00022576"/>
    </source>
</evidence>
<dbReference type="GO" id="GO:0009450">
    <property type="term" value="P:gamma-aminobutyric acid catabolic process"/>
    <property type="evidence" value="ECO:0007669"/>
    <property type="project" value="TreeGrafter"/>
</dbReference>
<evidence type="ECO:0000256" key="1">
    <source>
        <dbReference type="ARBA" id="ARBA00001933"/>
    </source>
</evidence>
<dbReference type="AlphaFoldDB" id="A0A1T4N6P3"/>
<dbReference type="InterPro" id="IPR015424">
    <property type="entry name" value="PyrdxlP-dep_Trfase"/>
</dbReference>
<dbReference type="GO" id="GO:0008483">
    <property type="term" value="F:transaminase activity"/>
    <property type="evidence" value="ECO:0007669"/>
    <property type="project" value="UniProtKB-KW"/>
</dbReference>
<keyword evidence="4 7" id="KW-0808">Transferase</keyword>
<dbReference type="InterPro" id="IPR015421">
    <property type="entry name" value="PyrdxlP-dep_Trfase_major"/>
</dbReference>
<evidence type="ECO:0000256" key="2">
    <source>
        <dbReference type="ARBA" id="ARBA00008954"/>
    </source>
</evidence>
<dbReference type="Gene3D" id="3.40.640.10">
    <property type="entry name" value="Type I PLP-dependent aspartate aminotransferase-like (Major domain)"/>
    <property type="match status" value="1"/>
</dbReference>
<comment type="similarity">
    <text evidence="2 6">Belongs to the class-III pyridoxal-phosphate-dependent aminotransferase family.</text>
</comment>
<evidence type="ECO:0000313" key="7">
    <source>
        <dbReference type="EMBL" id="SJZ74874.1"/>
    </source>
</evidence>
<keyword evidence="5 6" id="KW-0663">Pyridoxal phosphate</keyword>
<name>A0A1T4N6P3_9GAMM</name>
<dbReference type="SUPFAM" id="SSF53383">
    <property type="entry name" value="PLP-dependent transferases"/>
    <property type="match status" value="1"/>
</dbReference>
<evidence type="ECO:0000256" key="5">
    <source>
        <dbReference type="ARBA" id="ARBA00022898"/>
    </source>
</evidence>
<dbReference type="STRING" id="1122188.SAMN02745674_00751"/>
<dbReference type="RefSeq" id="WP_078757320.1">
    <property type="nucleotide sequence ID" value="NZ_FUXP01000001.1"/>
</dbReference>
<reference evidence="7 8" key="1">
    <citation type="submission" date="2017-02" db="EMBL/GenBank/DDBJ databases">
        <authorList>
            <person name="Peterson S.W."/>
        </authorList>
    </citation>
    <scope>NUCLEOTIDE SEQUENCE [LARGE SCALE GENOMIC DNA]</scope>
    <source>
        <strain evidence="7 8">DSM 21749</strain>
    </source>
</reference>
<dbReference type="InterPro" id="IPR005814">
    <property type="entry name" value="Aminotrans_3"/>
</dbReference>
<comment type="cofactor">
    <cofactor evidence="1">
        <name>pyridoxal 5'-phosphate</name>
        <dbReference type="ChEBI" id="CHEBI:597326"/>
    </cofactor>
</comment>
<dbReference type="Pfam" id="PF00202">
    <property type="entry name" value="Aminotran_3"/>
    <property type="match status" value="1"/>
</dbReference>
<dbReference type="Proteomes" id="UP000190061">
    <property type="component" value="Unassembled WGS sequence"/>
</dbReference>
<keyword evidence="8" id="KW-1185">Reference proteome</keyword>
<gene>
    <name evidence="7" type="ORF">SAMN02745674_00751</name>
</gene>
<dbReference type="PANTHER" id="PTHR43206:SF2">
    <property type="entry name" value="4-AMINOBUTYRATE AMINOTRANSFERASE GABT"/>
    <property type="match status" value="1"/>
</dbReference>
<dbReference type="Gene3D" id="3.90.1150.10">
    <property type="entry name" value="Aspartate Aminotransferase, domain 1"/>
    <property type="match status" value="1"/>
</dbReference>
<protein>
    <submittedName>
        <fullName evidence="7">Acetylornithine/succinyldiaminopimelate/putrescine aminotransferase</fullName>
    </submittedName>
</protein>
<dbReference type="OrthoDB" id="6188639at2"/>
<dbReference type="GO" id="GO:0030170">
    <property type="term" value="F:pyridoxal phosphate binding"/>
    <property type="evidence" value="ECO:0007669"/>
    <property type="project" value="InterPro"/>
</dbReference>
<accession>A0A1T4N6P3</accession>
<evidence type="ECO:0000313" key="8">
    <source>
        <dbReference type="Proteomes" id="UP000190061"/>
    </source>
</evidence>
<proteinExistence type="inferred from homology"/>
<dbReference type="GO" id="GO:0005829">
    <property type="term" value="C:cytosol"/>
    <property type="evidence" value="ECO:0007669"/>
    <property type="project" value="TreeGrafter"/>
</dbReference>